<dbReference type="EMBL" id="UFSP01000001">
    <property type="protein sequence ID" value="SSY94880.1"/>
    <property type="molecule type" value="Genomic_DNA"/>
</dbReference>
<organism evidence="3 4">
    <name type="scientific">Aggregatibacter aphrophilus</name>
    <name type="common">Haemophilus aphrophilus</name>
    <dbReference type="NCBI Taxonomy" id="732"/>
    <lineage>
        <taxon>Bacteria</taxon>
        <taxon>Pseudomonadati</taxon>
        <taxon>Pseudomonadota</taxon>
        <taxon>Gammaproteobacteria</taxon>
        <taxon>Pasteurellales</taxon>
        <taxon>Pasteurellaceae</taxon>
        <taxon>Aggregatibacter</taxon>
    </lineage>
</organism>
<dbReference type="Pfam" id="PF00082">
    <property type="entry name" value="Peptidase_S8"/>
    <property type="match status" value="1"/>
</dbReference>
<comment type="similarity">
    <text evidence="1">Belongs to the peptidase S8 family.</text>
</comment>
<dbReference type="SUPFAM" id="SSF52743">
    <property type="entry name" value="Subtilisin-like"/>
    <property type="match status" value="1"/>
</dbReference>
<dbReference type="InterPro" id="IPR036852">
    <property type="entry name" value="Peptidase_S8/S53_dom_sf"/>
</dbReference>
<evidence type="ECO:0000259" key="2">
    <source>
        <dbReference type="Pfam" id="PF00082"/>
    </source>
</evidence>
<reference evidence="3 4" key="1">
    <citation type="submission" date="2018-06" db="EMBL/GenBank/DDBJ databases">
        <authorList>
            <consortium name="Pathogen Informatics"/>
            <person name="Doyle S."/>
        </authorList>
    </citation>
    <scope>NUCLEOTIDE SEQUENCE [LARGE SCALE GENOMIC DNA]</scope>
    <source>
        <strain evidence="3 4">NCTC5908</strain>
    </source>
</reference>
<comment type="caution">
    <text evidence="1">Lacks conserved residue(s) required for the propagation of feature annotation.</text>
</comment>
<gene>
    <name evidence="3" type="ORF">NCTC5908_01067</name>
</gene>
<evidence type="ECO:0000313" key="4">
    <source>
        <dbReference type="Proteomes" id="UP000253728"/>
    </source>
</evidence>
<evidence type="ECO:0000313" key="3">
    <source>
        <dbReference type="EMBL" id="SSY94880.1"/>
    </source>
</evidence>
<proteinExistence type="inferred from homology"/>
<dbReference type="GO" id="GO:0004252">
    <property type="term" value="F:serine-type endopeptidase activity"/>
    <property type="evidence" value="ECO:0007669"/>
    <property type="project" value="InterPro"/>
</dbReference>
<dbReference type="PROSITE" id="PS00137">
    <property type="entry name" value="SUBTILASE_HIS"/>
    <property type="match status" value="1"/>
</dbReference>
<evidence type="ECO:0000256" key="1">
    <source>
        <dbReference type="PROSITE-ProRule" id="PRU01240"/>
    </source>
</evidence>
<accession>A0A336NED3</accession>
<sequence length="84" mass="9081">MKNGKRNFDKTDNGKFTKGEAFDIDGSWHKYTNDAHGTHVGGTMAATRDGNEMHGVAFGANLYSANTGGNDNMTYGPNQDYNSS</sequence>
<name>A0A336NED3_AGGAP</name>
<dbReference type="PROSITE" id="PS51892">
    <property type="entry name" value="SUBTILASE"/>
    <property type="match status" value="1"/>
</dbReference>
<dbReference type="AlphaFoldDB" id="A0A336NED3"/>
<dbReference type="Proteomes" id="UP000253728">
    <property type="component" value="Unassembled WGS sequence"/>
</dbReference>
<feature type="domain" description="Peptidase S8/S53" evidence="2">
    <location>
        <begin position="16"/>
        <end position="74"/>
    </location>
</feature>
<dbReference type="GO" id="GO:0006508">
    <property type="term" value="P:proteolysis"/>
    <property type="evidence" value="ECO:0007669"/>
    <property type="project" value="InterPro"/>
</dbReference>
<dbReference type="InterPro" id="IPR000209">
    <property type="entry name" value="Peptidase_S8/S53_dom"/>
</dbReference>
<protein>
    <submittedName>
        <fullName evidence="3">Subtilase family</fullName>
    </submittedName>
</protein>
<dbReference type="InterPro" id="IPR022398">
    <property type="entry name" value="Peptidase_S8_His-AS"/>
</dbReference>
<dbReference type="Gene3D" id="3.40.50.200">
    <property type="entry name" value="Peptidase S8/S53 domain"/>
    <property type="match status" value="1"/>
</dbReference>